<dbReference type="InterPro" id="IPR011033">
    <property type="entry name" value="PRC_barrel-like_sf"/>
</dbReference>
<organism evidence="3 4">
    <name type="scientific">Microbaculum marinum</name>
    <dbReference type="NCBI Taxonomy" id="1764581"/>
    <lineage>
        <taxon>Bacteria</taxon>
        <taxon>Pseudomonadati</taxon>
        <taxon>Pseudomonadota</taxon>
        <taxon>Alphaproteobacteria</taxon>
        <taxon>Hyphomicrobiales</taxon>
        <taxon>Tepidamorphaceae</taxon>
        <taxon>Microbaculum</taxon>
    </lineage>
</organism>
<dbReference type="EMBL" id="JAZHOF010000005">
    <property type="protein sequence ID" value="MEJ8572692.1"/>
    <property type="molecule type" value="Genomic_DNA"/>
</dbReference>
<keyword evidence="1" id="KW-0732">Signal</keyword>
<dbReference type="SUPFAM" id="SSF50346">
    <property type="entry name" value="PRC-barrel domain"/>
    <property type="match status" value="1"/>
</dbReference>
<name>A0AAW9RR00_9HYPH</name>
<feature type="domain" description="PRC-barrel" evidence="2">
    <location>
        <begin position="89"/>
        <end position="154"/>
    </location>
</feature>
<dbReference type="AlphaFoldDB" id="A0AAW9RR00"/>
<evidence type="ECO:0000313" key="3">
    <source>
        <dbReference type="EMBL" id="MEJ8572692.1"/>
    </source>
</evidence>
<evidence type="ECO:0000313" key="4">
    <source>
        <dbReference type="Proteomes" id="UP001378188"/>
    </source>
</evidence>
<dbReference type="Gene3D" id="2.30.30.240">
    <property type="entry name" value="PRC-barrel domain"/>
    <property type="match status" value="1"/>
</dbReference>
<reference evidence="3 4" key="1">
    <citation type="submission" date="2024-02" db="EMBL/GenBank/DDBJ databases">
        <title>Genome analysis and characterization of Microbaculum marinisediminis sp. nov., isolated from marine sediment.</title>
        <authorList>
            <person name="Du Z.-J."/>
            <person name="Ye Y.-Q."/>
            <person name="Zhang Z.-R."/>
            <person name="Yuan S.-M."/>
            <person name="Zhang X.-Y."/>
        </authorList>
    </citation>
    <scope>NUCLEOTIDE SEQUENCE [LARGE SCALE GENOMIC DNA]</scope>
    <source>
        <strain evidence="3 4">SDUM1044001</strain>
    </source>
</reference>
<protein>
    <submittedName>
        <fullName evidence="3">PRC-barrel domain-containing protein</fullName>
    </submittedName>
</protein>
<comment type="caution">
    <text evidence="3">The sequence shown here is derived from an EMBL/GenBank/DDBJ whole genome shotgun (WGS) entry which is preliminary data.</text>
</comment>
<keyword evidence="4" id="KW-1185">Reference proteome</keyword>
<proteinExistence type="predicted"/>
<feature type="signal peptide" evidence="1">
    <location>
        <begin position="1"/>
        <end position="23"/>
    </location>
</feature>
<gene>
    <name evidence="3" type="ORF">V3328_14470</name>
</gene>
<dbReference type="Proteomes" id="UP001378188">
    <property type="component" value="Unassembled WGS sequence"/>
</dbReference>
<evidence type="ECO:0000256" key="1">
    <source>
        <dbReference type="SAM" id="SignalP"/>
    </source>
</evidence>
<sequence>MTITRLLPVLFISVGLAGGTAVAQSASEQTDADRMAIDQMETDDNPNAEIVRQIEDETGEGDAAPTANTLGEAAATAQTEQPIGSGAAVEWVGKPIAAVDGTKVGTVSEVKIDGNGAVTEIHAKIGGLFGLFAKEVAIPAERIILERDGMIISELSQDDINAAPRVNS</sequence>
<accession>A0AAW9RR00</accession>
<evidence type="ECO:0000259" key="2">
    <source>
        <dbReference type="Pfam" id="PF05239"/>
    </source>
</evidence>
<dbReference type="InterPro" id="IPR027275">
    <property type="entry name" value="PRC-brl_dom"/>
</dbReference>
<dbReference type="Pfam" id="PF05239">
    <property type="entry name" value="PRC"/>
    <property type="match status" value="1"/>
</dbReference>
<feature type="chain" id="PRO_5043712685" evidence="1">
    <location>
        <begin position="24"/>
        <end position="168"/>
    </location>
</feature>
<dbReference type="RefSeq" id="WP_340330381.1">
    <property type="nucleotide sequence ID" value="NZ_JAZHOF010000005.1"/>
</dbReference>